<evidence type="ECO:0000259" key="4">
    <source>
        <dbReference type="Pfam" id="PF13649"/>
    </source>
</evidence>
<dbReference type="PANTHER" id="PTHR43464:SF19">
    <property type="entry name" value="UBIQUINONE BIOSYNTHESIS O-METHYLTRANSFERASE, MITOCHONDRIAL"/>
    <property type="match status" value="1"/>
</dbReference>
<dbReference type="CDD" id="cd02440">
    <property type="entry name" value="AdoMet_MTases"/>
    <property type="match status" value="1"/>
</dbReference>
<dbReference type="AlphaFoldDB" id="A0A518DPR3"/>
<keyword evidence="2" id="KW-0808">Transferase</keyword>
<dbReference type="InterPro" id="IPR029063">
    <property type="entry name" value="SAM-dependent_MTases_sf"/>
</dbReference>
<evidence type="ECO:0000313" key="5">
    <source>
        <dbReference type="EMBL" id="QDU93816.1"/>
    </source>
</evidence>
<dbReference type="EMBL" id="CP036433">
    <property type="protein sequence ID" value="QDU93816.1"/>
    <property type="molecule type" value="Genomic_DNA"/>
</dbReference>
<keyword evidence="3" id="KW-0949">S-adenosyl-L-methionine</keyword>
<dbReference type="KEGG" id="lcre:Pla8534_15990"/>
<evidence type="ECO:0000256" key="1">
    <source>
        <dbReference type="ARBA" id="ARBA00022603"/>
    </source>
</evidence>
<sequence length="222" mass="24513">MDDPGLDMPRYHGALRGLSRLNKLSASVSHLWRVIARLAREEKRTRLRVLDIATGAGDIPLGLWRKAKRAGLDLEILGVDISPRSIAFASEQAAEAGAKIDFQQCNVLCDPLPTGRDVIVSSLFLHHLTNADGLQLLLRAREATGRMIAVSDLLRSRRGLLLAHLASRVFTSSEVVRVDGPLSVKAAYTLAEAADLARRAGLDGAVFHRRWPCRFLLEWRKP</sequence>
<dbReference type="InterPro" id="IPR041698">
    <property type="entry name" value="Methyltransf_25"/>
</dbReference>
<name>A0A518DPR3_9BACT</name>
<reference evidence="5 6" key="1">
    <citation type="submission" date="2019-02" db="EMBL/GenBank/DDBJ databases">
        <title>Deep-cultivation of Planctomycetes and their phenomic and genomic characterization uncovers novel biology.</title>
        <authorList>
            <person name="Wiegand S."/>
            <person name="Jogler M."/>
            <person name="Boedeker C."/>
            <person name="Pinto D."/>
            <person name="Vollmers J."/>
            <person name="Rivas-Marin E."/>
            <person name="Kohn T."/>
            <person name="Peeters S.H."/>
            <person name="Heuer A."/>
            <person name="Rast P."/>
            <person name="Oberbeckmann S."/>
            <person name="Bunk B."/>
            <person name="Jeske O."/>
            <person name="Meyerdierks A."/>
            <person name="Storesund J.E."/>
            <person name="Kallscheuer N."/>
            <person name="Luecker S."/>
            <person name="Lage O.M."/>
            <person name="Pohl T."/>
            <person name="Merkel B.J."/>
            <person name="Hornburger P."/>
            <person name="Mueller R.-W."/>
            <person name="Bruemmer F."/>
            <person name="Labrenz M."/>
            <person name="Spormann A.M."/>
            <person name="Op den Camp H."/>
            <person name="Overmann J."/>
            <person name="Amann R."/>
            <person name="Jetten M.S.M."/>
            <person name="Mascher T."/>
            <person name="Medema M.H."/>
            <person name="Devos D.P."/>
            <person name="Kaster A.-K."/>
            <person name="Ovreas L."/>
            <person name="Rohde M."/>
            <person name="Galperin M.Y."/>
            <person name="Jogler C."/>
        </authorList>
    </citation>
    <scope>NUCLEOTIDE SEQUENCE [LARGE SCALE GENOMIC DNA]</scope>
    <source>
        <strain evidence="5 6">Pla85_3_4</strain>
    </source>
</reference>
<dbReference type="Proteomes" id="UP000317648">
    <property type="component" value="Chromosome"/>
</dbReference>
<evidence type="ECO:0000256" key="3">
    <source>
        <dbReference type="ARBA" id="ARBA00022691"/>
    </source>
</evidence>
<dbReference type="Gene3D" id="3.40.50.150">
    <property type="entry name" value="Vaccinia Virus protein VP39"/>
    <property type="match status" value="1"/>
</dbReference>
<dbReference type="GO" id="GO:0032259">
    <property type="term" value="P:methylation"/>
    <property type="evidence" value="ECO:0007669"/>
    <property type="project" value="UniProtKB-KW"/>
</dbReference>
<dbReference type="PANTHER" id="PTHR43464">
    <property type="entry name" value="METHYLTRANSFERASE"/>
    <property type="match status" value="1"/>
</dbReference>
<dbReference type="RefSeq" id="WP_197443085.1">
    <property type="nucleotide sequence ID" value="NZ_CP036433.1"/>
</dbReference>
<dbReference type="Pfam" id="PF13649">
    <property type="entry name" value="Methyltransf_25"/>
    <property type="match status" value="1"/>
</dbReference>
<organism evidence="5 6">
    <name type="scientific">Lignipirellula cremea</name>
    <dbReference type="NCBI Taxonomy" id="2528010"/>
    <lineage>
        <taxon>Bacteria</taxon>
        <taxon>Pseudomonadati</taxon>
        <taxon>Planctomycetota</taxon>
        <taxon>Planctomycetia</taxon>
        <taxon>Pirellulales</taxon>
        <taxon>Pirellulaceae</taxon>
        <taxon>Lignipirellula</taxon>
    </lineage>
</organism>
<evidence type="ECO:0000256" key="2">
    <source>
        <dbReference type="ARBA" id="ARBA00022679"/>
    </source>
</evidence>
<keyword evidence="6" id="KW-1185">Reference proteome</keyword>
<proteinExistence type="predicted"/>
<feature type="domain" description="Methyltransferase" evidence="4">
    <location>
        <begin position="49"/>
        <end position="140"/>
    </location>
</feature>
<evidence type="ECO:0000313" key="6">
    <source>
        <dbReference type="Proteomes" id="UP000317648"/>
    </source>
</evidence>
<protein>
    <recommendedName>
        <fullName evidence="4">Methyltransferase domain-containing protein</fullName>
    </recommendedName>
</protein>
<dbReference type="GO" id="GO:0008168">
    <property type="term" value="F:methyltransferase activity"/>
    <property type="evidence" value="ECO:0007669"/>
    <property type="project" value="UniProtKB-KW"/>
</dbReference>
<accession>A0A518DPR3</accession>
<gene>
    <name evidence="5" type="ORF">Pla8534_15990</name>
</gene>
<dbReference type="SUPFAM" id="SSF53335">
    <property type="entry name" value="S-adenosyl-L-methionine-dependent methyltransferases"/>
    <property type="match status" value="1"/>
</dbReference>
<keyword evidence="1" id="KW-0489">Methyltransferase</keyword>